<name>A0A2N5H9T9_9BACI</name>
<keyword evidence="1" id="KW-0472">Membrane</keyword>
<feature type="transmembrane region" description="Helical" evidence="1">
    <location>
        <begin position="33"/>
        <end position="52"/>
    </location>
</feature>
<keyword evidence="1" id="KW-1133">Transmembrane helix</keyword>
<gene>
    <name evidence="2" type="ORF">CVD27_21140</name>
</gene>
<accession>A0A2N5H9T9</accession>
<dbReference type="AlphaFoldDB" id="A0A2N5H9T9"/>
<keyword evidence="1" id="KW-0812">Transmembrane</keyword>
<evidence type="ECO:0000256" key="1">
    <source>
        <dbReference type="SAM" id="Phobius"/>
    </source>
</evidence>
<organism evidence="2 3">
    <name type="scientific">Neobacillus cucumis</name>
    <dbReference type="NCBI Taxonomy" id="1740721"/>
    <lineage>
        <taxon>Bacteria</taxon>
        <taxon>Bacillati</taxon>
        <taxon>Bacillota</taxon>
        <taxon>Bacilli</taxon>
        <taxon>Bacillales</taxon>
        <taxon>Bacillaceae</taxon>
        <taxon>Neobacillus</taxon>
    </lineage>
</organism>
<reference evidence="2 3" key="1">
    <citation type="submission" date="2017-11" db="EMBL/GenBank/DDBJ databases">
        <title>Comparitive Functional Genomics of Dry Heat Resistant strains isolated from the Viking Spacecraft.</title>
        <authorList>
            <person name="Seuylemezian A."/>
            <person name="Cooper K."/>
            <person name="Vaishampayan P."/>
        </authorList>
    </citation>
    <scope>NUCLEOTIDE SEQUENCE [LARGE SCALE GENOMIC DNA]</scope>
    <source>
        <strain evidence="2 3">V32-6</strain>
    </source>
</reference>
<comment type="caution">
    <text evidence="2">The sequence shown here is derived from an EMBL/GenBank/DDBJ whole genome shotgun (WGS) entry which is preliminary data.</text>
</comment>
<sequence>MKWGTVLGCTALIIVIILFQSSRLKQKQVKEKAALLALSILGWILALLMLFFPDMPGPTQFIDWMYRPLGELLK</sequence>
<dbReference type="RefSeq" id="WP_101650190.1">
    <property type="nucleotide sequence ID" value="NZ_PGVE01000078.1"/>
</dbReference>
<proteinExistence type="predicted"/>
<evidence type="ECO:0000313" key="3">
    <source>
        <dbReference type="Proteomes" id="UP000234950"/>
    </source>
</evidence>
<dbReference type="EMBL" id="PGVE01000078">
    <property type="protein sequence ID" value="PLS02250.1"/>
    <property type="molecule type" value="Genomic_DNA"/>
</dbReference>
<keyword evidence="3" id="KW-1185">Reference proteome</keyword>
<dbReference type="OrthoDB" id="2970258at2"/>
<protein>
    <submittedName>
        <fullName evidence="2">Uncharacterized protein</fullName>
    </submittedName>
</protein>
<dbReference type="Proteomes" id="UP000234950">
    <property type="component" value="Unassembled WGS sequence"/>
</dbReference>
<evidence type="ECO:0000313" key="2">
    <source>
        <dbReference type="EMBL" id="PLS02250.1"/>
    </source>
</evidence>